<feature type="transmembrane region" description="Helical" evidence="2">
    <location>
        <begin position="6"/>
        <end position="25"/>
    </location>
</feature>
<proteinExistence type="predicted"/>
<organism evidence="3 4">
    <name type="scientific">Methylophaga thiooxydans DMS010</name>
    <dbReference type="NCBI Taxonomy" id="637616"/>
    <lineage>
        <taxon>Bacteria</taxon>
        <taxon>Pseudomonadati</taxon>
        <taxon>Pseudomonadota</taxon>
        <taxon>Gammaproteobacteria</taxon>
        <taxon>Thiotrichales</taxon>
        <taxon>Piscirickettsiaceae</taxon>
        <taxon>Methylophaga</taxon>
    </lineage>
</organism>
<keyword evidence="2" id="KW-0812">Transmembrane</keyword>
<protein>
    <submittedName>
        <fullName evidence="3">Uncharacterized protein</fullName>
    </submittedName>
</protein>
<sequence>MGSYLTQAIVPVAVLLHAFVLFKLWRCPNCGKRLKFWQRHHNESVSSLSGCIGCGAKFK</sequence>
<keyword evidence="1" id="KW-0479">Metal-binding</keyword>
<reference evidence="3 4" key="1">
    <citation type="journal article" date="2011" name="J. Bacteriol.">
        <title>Draft genome sequence of the chemolithoheterotrophic, halophilic methylotroph Methylophaga thiooxydans DMS010.</title>
        <authorList>
            <person name="Boden R."/>
            <person name="Ferriera S."/>
            <person name="Johnson J."/>
            <person name="Kelly D.P."/>
            <person name="Murrell J.C."/>
            <person name="Schafer H."/>
        </authorList>
    </citation>
    <scope>NUCLEOTIDE SEQUENCE [LARGE SCALE GENOMIC DNA]</scope>
    <source>
        <strain evidence="3 4">DMS010</strain>
    </source>
</reference>
<evidence type="ECO:0000313" key="4">
    <source>
        <dbReference type="Proteomes" id="UP000004679"/>
    </source>
</evidence>
<keyword evidence="2" id="KW-0472">Membrane</keyword>
<dbReference type="GO" id="GO:0046872">
    <property type="term" value="F:metal ion binding"/>
    <property type="evidence" value="ECO:0007669"/>
    <property type="project" value="UniProtKB-KW"/>
</dbReference>
<dbReference type="HOGENOM" id="CLU_2955313_0_0_6"/>
<evidence type="ECO:0000256" key="1">
    <source>
        <dbReference type="ARBA" id="ARBA00022723"/>
    </source>
</evidence>
<dbReference type="AlphaFoldDB" id="C0N955"/>
<dbReference type="PROSITE" id="PS00202">
    <property type="entry name" value="RUBREDOXIN"/>
    <property type="match status" value="1"/>
</dbReference>
<dbReference type="EMBL" id="GG657906">
    <property type="protein sequence ID" value="EEF78584.1"/>
    <property type="molecule type" value="Genomic_DNA"/>
</dbReference>
<evidence type="ECO:0000256" key="2">
    <source>
        <dbReference type="SAM" id="Phobius"/>
    </source>
</evidence>
<gene>
    <name evidence="3" type="ORF">MDMS009_2757</name>
</gene>
<dbReference type="InterPro" id="IPR018527">
    <property type="entry name" value="Rubredoxin_Fe_BS"/>
</dbReference>
<dbReference type="Proteomes" id="UP000004679">
    <property type="component" value="Unassembled WGS sequence"/>
</dbReference>
<keyword evidence="4" id="KW-1185">Reference proteome</keyword>
<accession>C0N955</accession>
<name>C0N955_9GAMM</name>
<keyword evidence="2" id="KW-1133">Transmembrane helix</keyword>
<evidence type="ECO:0000313" key="3">
    <source>
        <dbReference type="EMBL" id="EEF78584.1"/>
    </source>
</evidence>